<dbReference type="InterPro" id="IPR021361">
    <property type="entry name" value="Tad2-like_dom"/>
</dbReference>
<organism evidence="2 3">
    <name type="scientific">Companilactobacillus mishanensis</name>
    <dbReference type="NCBI Taxonomy" id="2486008"/>
    <lineage>
        <taxon>Bacteria</taxon>
        <taxon>Bacillati</taxon>
        <taxon>Bacillota</taxon>
        <taxon>Bacilli</taxon>
        <taxon>Lactobacillales</taxon>
        <taxon>Lactobacillaceae</taxon>
        <taxon>Companilactobacillus</taxon>
    </lineage>
</organism>
<dbReference type="OrthoDB" id="9806476at2"/>
<reference evidence="2 3" key="1">
    <citation type="journal article" date="2019" name="Syst. Appl. Microbiol.">
        <title>Polyphasic characterization of two novel Lactobacillus spp. isolated from blown salami packages: Description of Lactobacillus halodurans sp. nov. and Lactobacillus salsicarnum sp. nov.</title>
        <authorList>
            <person name="Schuster J.A."/>
            <person name="Klingl A."/>
            <person name="Vogel R.F."/>
            <person name="Ehrmann M.A."/>
        </authorList>
    </citation>
    <scope>NUCLEOTIDE SEQUENCE [LARGE SCALE GENOMIC DNA]</scope>
    <source>
        <strain evidence="2 3">TMW 1.2118</strain>
    </source>
</reference>
<dbReference type="Pfam" id="PF11195">
    <property type="entry name" value="Tad2-like"/>
    <property type="match status" value="1"/>
</dbReference>
<dbReference type="RefSeq" id="WP_153383254.1">
    <property type="nucleotide sequence ID" value="NZ_VDFL01000003.1"/>
</dbReference>
<name>A0A5P0ZI81_9LACO</name>
<dbReference type="AlphaFoldDB" id="A0A5P0ZI81"/>
<feature type="domain" description="Thoeris anti-defense 2-like" evidence="1">
    <location>
        <begin position="1"/>
        <end position="72"/>
    </location>
</feature>
<evidence type="ECO:0000313" key="2">
    <source>
        <dbReference type="EMBL" id="MQS52718.1"/>
    </source>
</evidence>
<sequence>MTFEKILPHIKNGEKVVRTGWEGTELFIILQQESKFDGDVLNPYFLIKTEDEAYSMWSPTDCDILADDWELVEE</sequence>
<proteinExistence type="predicted"/>
<evidence type="ECO:0000313" key="3">
    <source>
        <dbReference type="Proteomes" id="UP000380386"/>
    </source>
</evidence>
<protein>
    <submittedName>
        <fullName evidence="2">DUF2829 domain-containing protein</fullName>
    </submittedName>
</protein>
<dbReference type="EMBL" id="VDFM01000007">
    <property type="protein sequence ID" value="MQS52718.1"/>
    <property type="molecule type" value="Genomic_DNA"/>
</dbReference>
<gene>
    <name evidence="2" type="ORF">FHL02_06750</name>
</gene>
<comment type="caution">
    <text evidence="2">The sequence shown here is derived from an EMBL/GenBank/DDBJ whole genome shotgun (WGS) entry which is preliminary data.</text>
</comment>
<evidence type="ECO:0000259" key="1">
    <source>
        <dbReference type="Pfam" id="PF11195"/>
    </source>
</evidence>
<dbReference type="Proteomes" id="UP000380386">
    <property type="component" value="Unassembled WGS sequence"/>
</dbReference>
<accession>A0A5P0ZI81</accession>